<dbReference type="Gramene" id="novel_model_5230_5bd9a17a.2.5bd9b13a">
    <property type="protein sequence ID" value="cds.novel_model_5230_5bd9a17a.2.5bd9b13a"/>
    <property type="gene ID" value="novel_gene_2716_5bd9a17a"/>
</dbReference>
<evidence type="ECO:0000256" key="1">
    <source>
        <dbReference type="SAM" id="Phobius"/>
    </source>
</evidence>
<accession>A0A803R551</accession>
<dbReference type="Gramene" id="novel_model_5229_5bd9a17a.3.5bd9b13a">
    <property type="protein sequence ID" value="cds.novel_model_5229_5bd9a17a.3.5bd9b13a"/>
    <property type="gene ID" value="novel_gene_2716_5bd9a17a"/>
</dbReference>
<proteinExistence type="predicted"/>
<name>A0A803R551_CANSA</name>
<dbReference type="EMBL" id="UZAU01000584">
    <property type="status" value="NOT_ANNOTATED_CDS"/>
    <property type="molecule type" value="Genomic_DNA"/>
</dbReference>
<feature type="transmembrane region" description="Helical" evidence="1">
    <location>
        <begin position="89"/>
        <end position="106"/>
    </location>
</feature>
<keyword evidence="1" id="KW-0812">Transmembrane</keyword>
<accession>A0A803R553</accession>
<protein>
    <submittedName>
        <fullName evidence="2">Uncharacterized protein</fullName>
    </submittedName>
</protein>
<evidence type="ECO:0000313" key="2">
    <source>
        <dbReference type="EnsemblPlants" id="cds.novel_model_5229_5bd9a17a.3.5bd9b13a"/>
    </source>
</evidence>
<keyword evidence="3" id="KW-1185">Reference proteome</keyword>
<dbReference type="Proteomes" id="UP000596661">
    <property type="component" value="Chromosome 6"/>
</dbReference>
<gene>
    <name evidence="2" type="primary">LOC115719628</name>
</gene>
<organism evidence="2 3">
    <name type="scientific">Cannabis sativa</name>
    <name type="common">Hemp</name>
    <name type="synonym">Marijuana</name>
    <dbReference type="NCBI Taxonomy" id="3483"/>
    <lineage>
        <taxon>Eukaryota</taxon>
        <taxon>Viridiplantae</taxon>
        <taxon>Streptophyta</taxon>
        <taxon>Embryophyta</taxon>
        <taxon>Tracheophyta</taxon>
        <taxon>Spermatophyta</taxon>
        <taxon>Magnoliopsida</taxon>
        <taxon>eudicotyledons</taxon>
        <taxon>Gunneridae</taxon>
        <taxon>Pentapetalae</taxon>
        <taxon>rosids</taxon>
        <taxon>fabids</taxon>
        <taxon>Rosales</taxon>
        <taxon>Cannabaceae</taxon>
        <taxon>Cannabis</taxon>
    </lineage>
</organism>
<sequence>MYNSKSVSYSKIAKSVQALWSVLAVSSKQKPWLRRRSEKISEHVSENKMAISILCFAQDYYGRRIFLVIAEHRAKGRCQYMLMQGPRRVVLMSISLFLVLLHLQLLRGL</sequence>
<evidence type="ECO:0000313" key="3">
    <source>
        <dbReference type="Proteomes" id="UP000596661"/>
    </source>
</evidence>
<keyword evidence="1" id="KW-1133">Transmembrane helix</keyword>
<dbReference type="EnsemblPlants" id="novel_model_5229_5bd9a17a.3.5bd9b13a">
    <property type="protein sequence ID" value="cds.novel_model_5229_5bd9a17a.3.5bd9b13a"/>
    <property type="gene ID" value="novel_gene_2716_5bd9a17a"/>
</dbReference>
<reference evidence="2" key="2">
    <citation type="submission" date="2021-03" db="UniProtKB">
        <authorList>
            <consortium name="EnsemblPlants"/>
        </authorList>
    </citation>
    <scope>IDENTIFICATION</scope>
</reference>
<keyword evidence="1" id="KW-0472">Membrane</keyword>
<dbReference type="EnsemblPlants" id="novel_model_5230_5bd9a17a.2.5bd9b13a">
    <property type="protein sequence ID" value="cds.novel_model_5230_5bd9a17a.2.5bd9b13a"/>
    <property type="gene ID" value="novel_gene_2716_5bd9a17a"/>
</dbReference>
<reference evidence="2 3" key="1">
    <citation type="submission" date="2018-11" db="EMBL/GenBank/DDBJ databases">
        <authorList>
            <person name="Grassa J C."/>
        </authorList>
    </citation>
    <scope>NUCLEOTIDE SEQUENCE [LARGE SCALE GENOMIC DNA]</scope>
</reference>
<dbReference type="AlphaFoldDB" id="A0A803R551"/>